<dbReference type="CDD" id="cd16917">
    <property type="entry name" value="HATPase_UhpB-NarQ-NarX-like"/>
    <property type="match status" value="1"/>
</dbReference>
<dbReference type="Pfam" id="PF04024">
    <property type="entry name" value="PspC"/>
    <property type="match status" value="1"/>
</dbReference>
<sequence>MSTPAAPDVPPIPRLVRRDAGRVIGGVAGGVADHLGVDAFRVRVVFVVLAALAGAGVLAYGLLWFFCPQGNDTESPAPGERRQALGLAVLALVAMTVVGFAASGTPAAYLVPFVFVMVGAGLVWREFDTSKTAPHSTALTWTRLAGGAVLVVGGLAVIVVAGRRNYGGLSTTLLAVAATLIGVVLLTVPLWMRLWRALNEERAARIRNAEREEIASHLHDSVLQTLALIQKQAGKPEEVARLARSQERELRGWLFGDVAQRGTSLSASIREVGAEVEDTYGIEVEVITVGDLRPDEGARHGPGSEIRRWPALIGATREALVNAAKHSGERSVDVYMEVGDEEVEVFVRDRGVGFDRDGVDPDRQGLARSIKSRVERAGGQARIDSTPGRGTNIRLIMPRPTTHSDADTDGHDDPHDVTDEATHTDEAIDHGKAR</sequence>
<dbReference type="PANTHER" id="PTHR24421:SF61">
    <property type="entry name" value="OXYGEN SENSOR HISTIDINE KINASE NREB"/>
    <property type="match status" value="1"/>
</dbReference>
<evidence type="ECO:0000256" key="1">
    <source>
        <dbReference type="ARBA" id="ARBA00022679"/>
    </source>
</evidence>
<keyword evidence="5" id="KW-0812">Transmembrane</keyword>
<evidence type="ECO:0000259" key="7">
    <source>
        <dbReference type="Pfam" id="PF04024"/>
    </source>
</evidence>
<keyword evidence="5" id="KW-0472">Membrane</keyword>
<feature type="domain" description="Phage shock protein PspC N-terminal" evidence="7">
    <location>
        <begin position="14"/>
        <end position="69"/>
    </location>
</feature>
<feature type="transmembrane region" description="Helical" evidence="5">
    <location>
        <begin position="44"/>
        <end position="63"/>
    </location>
</feature>
<feature type="domain" description="Histidine kinase/HSP90-like ATPase" evidence="6">
    <location>
        <begin position="315"/>
        <end position="400"/>
    </location>
</feature>
<accession>A0ABR5IAP5</accession>
<dbReference type="Pfam" id="PF02518">
    <property type="entry name" value="HATPase_c"/>
    <property type="match status" value="1"/>
</dbReference>
<comment type="caution">
    <text evidence="8">The sequence shown here is derived from an EMBL/GenBank/DDBJ whole genome shotgun (WGS) entry which is preliminary data.</text>
</comment>
<evidence type="ECO:0000256" key="3">
    <source>
        <dbReference type="ARBA" id="ARBA00023012"/>
    </source>
</evidence>
<dbReference type="Gene3D" id="1.20.5.1930">
    <property type="match status" value="1"/>
</dbReference>
<evidence type="ECO:0000256" key="2">
    <source>
        <dbReference type="ARBA" id="ARBA00022777"/>
    </source>
</evidence>
<keyword evidence="3" id="KW-0902">Two-component regulatory system</keyword>
<dbReference type="SUPFAM" id="SSF55874">
    <property type="entry name" value="ATPase domain of HSP90 chaperone/DNA topoisomerase II/histidine kinase"/>
    <property type="match status" value="1"/>
</dbReference>
<keyword evidence="9" id="KW-1185">Reference proteome</keyword>
<evidence type="ECO:0000256" key="5">
    <source>
        <dbReference type="SAM" id="Phobius"/>
    </source>
</evidence>
<name>A0ABR5IAP5_9ACTN</name>
<dbReference type="InterPro" id="IPR050482">
    <property type="entry name" value="Sensor_HK_TwoCompSys"/>
</dbReference>
<proteinExistence type="predicted"/>
<dbReference type="Proteomes" id="UP000037247">
    <property type="component" value="Unassembled WGS sequence"/>
</dbReference>
<reference evidence="8 9" key="1">
    <citation type="submission" date="2015-05" db="EMBL/GenBank/DDBJ databases">
        <title>Draft genome sequence of the bacterium Gordonia jacobaea a new member of the Gordonia genus.</title>
        <authorList>
            <person name="Jimenez-Galisteo G."/>
            <person name="Dominguez A."/>
            <person name="Munoz E."/>
            <person name="Vinas M."/>
        </authorList>
    </citation>
    <scope>NUCLEOTIDE SEQUENCE [LARGE SCALE GENOMIC DNA]</scope>
    <source>
        <strain evidence="9">mv1</strain>
    </source>
</reference>
<dbReference type="GO" id="GO:0016301">
    <property type="term" value="F:kinase activity"/>
    <property type="evidence" value="ECO:0007669"/>
    <property type="project" value="UniProtKB-KW"/>
</dbReference>
<dbReference type="EMBL" id="LDTZ01000018">
    <property type="protein sequence ID" value="KNA90665.1"/>
    <property type="molecule type" value="Genomic_DNA"/>
</dbReference>
<keyword evidence="5" id="KW-1133">Transmembrane helix</keyword>
<dbReference type="Gene3D" id="3.30.565.10">
    <property type="entry name" value="Histidine kinase-like ATPase, C-terminal domain"/>
    <property type="match status" value="1"/>
</dbReference>
<protein>
    <submittedName>
        <fullName evidence="8">Histidine kinase</fullName>
    </submittedName>
</protein>
<keyword evidence="1" id="KW-0808">Transferase</keyword>
<evidence type="ECO:0000313" key="9">
    <source>
        <dbReference type="Proteomes" id="UP000037247"/>
    </source>
</evidence>
<feature type="transmembrane region" description="Helical" evidence="5">
    <location>
        <begin position="84"/>
        <end position="101"/>
    </location>
</feature>
<dbReference type="InterPro" id="IPR036890">
    <property type="entry name" value="HATPase_C_sf"/>
</dbReference>
<feature type="compositionally biased region" description="Basic and acidic residues" evidence="4">
    <location>
        <begin position="402"/>
        <end position="434"/>
    </location>
</feature>
<feature type="transmembrane region" description="Helical" evidence="5">
    <location>
        <begin position="107"/>
        <end position="124"/>
    </location>
</feature>
<evidence type="ECO:0000313" key="8">
    <source>
        <dbReference type="EMBL" id="KNA90665.1"/>
    </source>
</evidence>
<evidence type="ECO:0000256" key="4">
    <source>
        <dbReference type="SAM" id="MobiDB-lite"/>
    </source>
</evidence>
<dbReference type="PANTHER" id="PTHR24421">
    <property type="entry name" value="NITRATE/NITRITE SENSOR PROTEIN NARX-RELATED"/>
    <property type="match status" value="1"/>
</dbReference>
<dbReference type="InterPro" id="IPR003594">
    <property type="entry name" value="HATPase_dom"/>
</dbReference>
<keyword evidence="2 8" id="KW-0418">Kinase</keyword>
<evidence type="ECO:0000259" key="6">
    <source>
        <dbReference type="Pfam" id="PF02518"/>
    </source>
</evidence>
<feature type="region of interest" description="Disordered" evidence="4">
    <location>
        <begin position="377"/>
        <end position="434"/>
    </location>
</feature>
<feature type="transmembrane region" description="Helical" evidence="5">
    <location>
        <begin position="173"/>
        <end position="192"/>
    </location>
</feature>
<organism evidence="8 9">
    <name type="scientific">Gordonia jacobaea</name>
    <dbReference type="NCBI Taxonomy" id="122202"/>
    <lineage>
        <taxon>Bacteria</taxon>
        <taxon>Bacillati</taxon>
        <taxon>Actinomycetota</taxon>
        <taxon>Actinomycetes</taxon>
        <taxon>Mycobacteriales</taxon>
        <taxon>Gordoniaceae</taxon>
        <taxon>Gordonia</taxon>
    </lineage>
</organism>
<feature type="transmembrane region" description="Helical" evidence="5">
    <location>
        <begin position="144"/>
        <end position="161"/>
    </location>
</feature>
<dbReference type="InterPro" id="IPR007168">
    <property type="entry name" value="Phageshock_PspC_N"/>
</dbReference>
<gene>
    <name evidence="8" type="ORF">ABW18_14040</name>
</gene>